<name>A0A485PFC4_LYNPA</name>
<gene>
    <name evidence="1" type="ORF">LYPA_23C016889</name>
</gene>
<protein>
    <submittedName>
        <fullName evidence="1">Gtp-binding protein di-ras3</fullName>
    </submittedName>
</protein>
<dbReference type="Proteomes" id="UP000386466">
    <property type="component" value="Unassembled WGS sequence"/>
</dbReference>
<proteinExistence type="predicted"/>
<reference evidence="1 2" key="1">
    <citation type="submission" date="2019-01" db="EMBL/GenBank/DDBJ databases">
        <authorList>
            <person name="Alioto T."/>
            <person name="Alioto T."/>
        </authorList>
    </citation>
    <scope>NUCLEOTIDE SEQUENCE [LARGE SCALE GENOMIC DNA]</scope>
</reference>
<dbReference type="InterPro" id="IPR027417">
    <property type="entry name" value="P-loop_NTPase"/>
</dbReference>
<sequence length="160" mass="18096">MSNRCFGFKKLLIQNGWFSGCVLCPPCVSHILFVPPEQEQGLWRRGAWFVWRVQERAGAEGGACVFPNVYLPAIEETYRQVLSCRPSLGALHVTDIARGHRYLDLQRLAIAVILVYSVTKKQTVEELKPFGELFRKVKSNNLNKYSIYWCAANAMKAAGS</sequence>
<evidence type="ECO:0000313" key="2">
    <source>
        <dbReference type="Proteomes" id="UP000386466"/>
    </source>
</evidence>
<organism evidence="1 2">
    <name type="scientific">Lynx pardinus</name>
    <name type="common">Iberian lynx</name>
    <name type="synonym">Felis pardina</name>
    <dbReference type="NCBI Taxonomy" id="191816"/>
    <lineage>
        <taxon>Eukaryota</taxon>
        <taxon>Metazoa</taxon>
        <taxon>Chordata</taxon>
        <taxon>Craniata</taxon>
        <taxon>Vertebrata</taxon>
        <taxon>Euteleostomi</taxon>
        <taxon>Mammalia</taxon>
        <taxon>Eutheria</taxon>
        <taxon>Laurasiatheria</taxon>
        <taxon>Carnivora</taxon>
        <taxon>Feliformia</taxon>
        <taxon>Felidae</taxon>
        <taxon>Felinae</taxon>
        <taxon>Lynx</taxon>
    </lineage>
</organism>
<dbReference type="EMBL" id="CAAGRJ010033069">
    <property type="protein sequence ID" value="VFV43044.1"/>
    <property type="molecule type" value="Genomic_DNA"/>
</dbReference>
<dbReference type="PROSITE" id="PS51257">
    <property type="entry name" value="PROKAR_LIPOPROTEIN"/>
    <property type="match status" value="1"/>
</dbReference>
<dbReference type="Gene3D" id="3.40.50.300">
    <property type="entry name" value="P-loop containing nucleotide triphosphate hydrolases"/>
    <property type="match status" value="1"/>
</dbReference>
<evidence type="ECO:0000313" key="1">
    <source>
        <dbReference type="EMBL" id="VFV43044.1"/>
    </source>
</evidence>
<accession>A0A485PFC4</accession>
<dbReference type="AlphaFoldDB" id="A0A485PFC4"/>
<keyword evidence="2" id="KW-1185">Reference proteome</keyword>